<dbReference type="GO" id="GO:0016020">
    <property type="term" value="C:membrane"/>
    <property type="evidence" value="ECO:0007669"/>
    <property type="project" value="UniProtKB-SubCell"/>
</dbReference>
<dbReference type="GO" id="GO:0007030">
    <property type="term" value="P:Golgi organization"/>
    <property type="evidence" value="ECO:0007669"/>
    <property type="project" value="TreeGrafter"/>
</dbReference>
<reference evidence="6 7" key="1">
    <citation type="submission" date="2019-06" db="EMBL/GenBank/DDBJ databases">
        <title>A chromosome-scale genome assembly of the striped catfish, Pangasianodon hypophthalmus.</title>
        <authorList>
            <person name="Wen M."/>
            <person name="Zahm M."/>
            <person name="Roques C."/>
            <person name="Cabau C."/>
            <person name="Klopp C."/>
            <person name="Donnadieu C."/>
            <person name="Jouanno E."/>
            <person name="Avarre J.-C."/>
            <person name="Campet M."/>
            <person name="Ha T.T.T."/>
            <person name="Dugue R."/>
            <person name="Lampietro C."/>
            <person name="Louis A."/>
            <person name="Herpin A."/>
            <person name="Echchiki A."/>
            <person name="Berthelot C."/>
            <person name="Parey E."/>
            <person name="Roest-Crollius H."/>
            <person name="Braasch I."/>
            <person name="Postlethwait J."/>
            <person name="Bobe J."/>
            <person name="Montfort J."/>
            <person name="Bouchez O."/>
            <person name="Begum T."/>
            <person name="Schartl M."/>
            <person name="Guiguen Y."/>
        </authorList>
    </citation>
    <scope>NUCLEOTIDE SEQUENCE [LARGE SCALE GENOMIC DNA]</scope>
    <source>
        <strain evidence="6 7">Indonesia</strain>
        <tissue evidence="6">Blood</tissue>
    </source>
</reference>
<comment type="caution">
    <text evidence="6">The sequence shown here is derived from an EMBL/GenBank/DDBJ whole genome shotgun (WGS) entry which is preliminary data.</text>
</comment>
<dbReference type="PANTHER" id="PTHR28664:SF3">
    <property type="entry name" value="TIGHT JUNCTION-ASSOCIATED PROTEIN 1"/>
    <property type="match status" value="1"/>
</dbReference>
<dbReference type="GO" id="GO:0005802">
    <property type="term" value="C:trans-Golgi network"/>
    <property type="evidence" value="ECO:0007669"/>
    <property type="project" value="TreeGrafter"/>
</dbReference>
<protein>
    <submittedName>
        <fullName evidence="6">Uncharacterized protein</fullName>
    </submittedName>
</protein>
<evidence type="ECO:0000256" key="5">
    <source>
        <dbReference type="SAM" id="MobiDB-lite"/>
    </source>
</evidence>
<dbReference type="AlphaFoldDB" id="A0A5N5JW60"/>
<dbReference type="Proteomes" id="UP000327468">
    <property type="component" value="Chromosome 27"/>
</dbReference>
<evidence type="ECO:0000313" key="6">
    <source>
        <dbReference type="EMBL" id="KAB5522394.1"/>
    </source>
</evidence>
<evidence type="ECO:0000256" key="4">
    <source>
        <dbReference type="SAM" id="Coils"/>
    </source>
</evidence>
<evidence type="ECO:0000256" key="3">
    <source>
        <dbReference type="ARBA" id="ARBA00023136"/>
    </source>
</evidence>
<name>A0A5N5JW60_PANHP</name>
<feature type="region of interest" description="Disordered" evidence="5">
    <location>
        <begin position="388"/>
        <end position="431"/>
    </location>
</feature>
<gene>
    <name evidence="6" type="ORF">PHYPO_G00159020</name>
</gene>
<dbReference type="EMBL" id="VFJC01000028">
    <property type="protein sequence ID" value="KAB5522394.1"/>
    <property type="molecule type" value="Genomic_DNA"/>
</dbReference>
<dbReference type="PANTHER" id="PTHR28664">
    <property type="entry name" value="TIGHT JUNCTION-ASSOCIATED PROTEIN 1"/>
    <property type="match status" value="1"/>
</dbReference>
<keyword evidence="7" id="KW-1185">Reference proteome</keyword>
<evidence type="ECO:0000313" key="7">
    <source>
        <dbReference type="Proteomes" id="UP000327468"/>
    </source>
</evidence>
<accession>A0A5N5JW60</accession>
<keyword evidence="2" id="KW-0597">Phosphoprotein</keyword>
<organism evidence="6 7">
    <name type="scientific">Pangasianodon hypophthalmus</name>
    <name type="common">Striped catfish</name>
    <name type="synonym">Helicophagus hypophthalmus</name>
    <dbReference type="NCBI Taxonomy" id="310915"/>
    <lineage>
        <taxon>Eukaryota</taxon>
        <taxon>Metazoa</taxon>
        <taxon>Chordata</taxon>
        <taxon>Craniata</taxon>
        <taxon>Vertebrata</taxon>
        <taxon>Euteleostomi</taxon>
        <taxon>Actinopterygii</taxon>
        <taxon>Neopterygii</taxon>
        <taxon>Teleostei</taxon>
        <taxon>Ostariophysi</taxon>
        <taxon>Siluriformes</taxon>
        <taxon>Pangasiidae</taxon>
        <taxon>Pangasianodon</taxon>
    </lineage>
</organism>
<proteinExistence type="predicted"/>
<evidence type="ECO:0000256" key="2">
    <source>
        <dbReference type="ARBA" id="ARBA00022553"/>
    </source>
</evidence>
<sequence>MIISRPPIIIPILKPNFKPTKSLTTSITIIVQSPTKIHTTVEKGSEYERIMILQEQNEDLHNTLRQTVVRMECLGAEFITEHHQLESELHRTRVELSSMMDKFMRLQANYSAIQQTDDFQEGETHCMDERMDADREKLNQQISELTKQLSAAKTTIQSLETINVTSMLQEALVKHFKSDDPIKPFKPAVAPPPFQFMDSDHYNKGSVAGDEQSLGPVPEEDESDWSEMGEEAKHYALSSLEGGQHGCTGFSPWHQEQGRWVKSDQYRRGDGDTESESGGEEMAYTQRLQIPHLQFSIHPETLPVPVSSLKQHLDGPVGKEYHIHTGRQLSSPIRILSASLEGINSTDLQQLEHHGQLKCTKGKMDFHHPQQGAVEDWTEDELTHNWKKANKQHTGDGEKGAGSSGSEPMANLESAQKMLNHFIQEGEKTKL</sequence>
<dbReference type="InterPro" id="IPR043441">
    <property type="entry name" value="Tjap1/BEGAIN"/>
</dbReference>
<feature type="coiled-coil region" evidence="4">
    <location>
        <begin position="128"/>
        <end position="162"/>
    </location>
</feature>
<keyword evidence="4" id="KW-0175">Coiled coil</keyword>
<comment type="subcellular location">
    <subcellularLocation>
        <location evidence="1">Membrane</location>
        <topology evidence="1">Peripheral membrane protein</topology>
    </subcellularLocation>
</comment>
<evidence type="ECO:0000256" key="1">
    <source>
        <dbReference type="ARBA" id="ARBA00004170"/>
    </source>
</evidence>
<keyword evidence="3" id="KW-0472">Membrane</keyword>